<evidence type="ECO:0000313" key="3">
    <source>
        <dbReference type="Proteomes" id="UP000275256"/>
    </source>
</evidence>
<keyword evidence="3" id="KW-1185">Reference proteome</keyword>
<name>A0A3M0G1H0_9ACTN</name>
<dbReference type="AlphaFoldDB" id="A0A3M0G1H0"/>
<protein>
    <submittedName>
        <fullName evidence="2">Uncharacterized protein</fullName>
    </submittedName>
</protein>
<feature type="region of interest" description="Disordered" evidence="1">
    <location>
        <begin position="37"/>
        <end position="56"/>
    </location>
</feature>
<sequence>MSRDLSPWARESHPSARPRITWPADMMGFAGTLFGLRTRRPSNAPPRQGEPRDRLSRSDIRRIPDLFNVLAWRVDYQVMGIDALTGLQAPVVFAANEQGALDWQVLKLVLPPRLRTTHRHLSRSLTQGRSVAVFTDDPLVPDEVGDFTTVAADLATQYSIPIVPVALGGTFKLKEILRLALKSKPRVWVCFGAPIYVHGRSLAETTAEVQAAVGELFRSEQMSWWAVQRGAAAPTCRAESMPRWRRLWGQTAPRPIREHRLWQ</sequence>
<dbReference type="Proteomes" id="UP000275256">
    <property type="component" value="Unassembled WGS sequence"/>
</dbReference>
<evidence type="ECO:0000256" key="1">
    <source>
        <dbReference type="SAM" id="MobiDB-lite"/>
    </source>
</evidence>
<accession>A0A3M0G1H0</accession>
<gene>
    <name evidence="2" type="ORF">EAX62_11580</name>
</gene>
<reference evidence="2 3" key="1">
    <citation type="submission" date="2018-10" db="EMBL/GenBank/DDBJ databases">
        <title>Tessaracoccus antarcticuss sp. nov., isolated from sediment.</title>
        <authorList>
            <person name="Zhou L.Y."/>
            <person name="Du Z.J."/>
        </authorList>
    </citation>
    <scope>NUCLEOTIDE SEQUENCE [LARGE SCALE GENOMIC DNA]</scope>
    <source>
        <strain evidence="2 3">JDX10</strain>
    </source>
</reference>
<dbReference type="RefSeq" id="WP_121901885.1">
    <property type="nucleotide sequence ID" value="NZ_REFW01000003.1"/>
</dbReference>
<dbReference type="OrthoDB" id="3726022at2"/>
<comment type="caution">
    <text evidence="2">The sequence shown here is derived from an EMBL/GenBank/DDBJ whole genome shotgun (WGS) entry which is preliminary data.</text>
</comment>
<dbReference type="EMBL" id="REFW01000003">
    <property type="protein sequence ID" value="RMB58764.1"/>
    <property type="molecule type" value="Genomic_DNA"/>
</dbReference>
<evidence type="ECO:0000313" key="2">
    <source>
        <dbReference type="EMBL" id="RMB58764.1"/>
    </source>
</evidence>
<proteinExistence type="predicted"/>
<organism evidence="2 3">
    <name type="scientific">Tessaracoccus antarcticus</name>
    <dbReference type="NCBI Taxonomy" id="2479848"/>
    <lineage>
        <taxon>Bacteria</taxon>
        <taxon>Bacillati</taxon>
        <taxon>Actinomycetota</taxon>
        <taxon>Actinomycetes</taxon>
        <taxon>Propionibacteriales</taxon>
        <taxon>Propionibacteriaceae</taxon>
        <taxon>Tessaracoccus</taxon>
    </lineage>
</organism>